<accession>A0A918X5L6</accession>
<reference evidence="1" key="1">
    <citation type="journal article" date="2014" name="Int. J. Syst. Evol. Microbiol.">
        <title>Complete genome sequence of Corynebacterium casei LMG S-19264T (=DSM 44701T), isolated from a smear-ripened cheese.</title>
        <authorList>
            <consortium name="US DOE Joint Genome Institute (JGI-PGF)"/>
            <person name="Walter F."/>
            <person name="Albersmeier A."/>
            <person name="Kalinowski J."/>
            <person name="Ruckert C."/>
        </authorList>
    </citation>
    <scope>NUCLEOTIDE SEQUENCE</scope>
    <source>
        <strain evidence="1">JCM 4637</strain>
    </source>
</reference>
<evidence type="ECO:0000313" key="1">
    <source>
        <dbReference type="EMBL" id="GHD13940.1"/>
    </source>
</evidence>
<proteinExistence type="predicted"/>
<gene>
    <name evidence="1" type="ORF">GCM10010334_72740</name>
</gene>
<sequence length="161" mass="17683">MPVTPRERPPSCVHTGVQQQVSVLYGGNRDAAATEVWVQFHRQKPAPAHQNPDHPGTPVDGVIHRGRGVPTPRSTVLPLLIAGRRAMVFEELASEIMAELPTRALGEVLALEIVRTNPRAWPCVADEGSCEEIREAWGTLAWVQYEPLDGTVEIREIGWAG</sequence>
<reference evidence="1" key="2">
    <citation type="submission" date="2020-09" db="EMBL/GenBank/DDBJ databases">
        <authorList>
            <person name="Sun Q."/>
            <person name="Ohkuma M."/>
        </authorList>
    </citation>
    <scope>NUCLEOTIDE SEQUENCE</scope>
    <source>
        <strain evidence="1">JCM 4637</strain>
    </source>
</reference>
<dbReference type="Proteomes" id="UP000638353">
    <property type="component" value="Unassembled WGS sequence"/>
</dbReference>
<protein>
    <submittedName>
        <fullName evidence="1">Uncharacterized protein</fullName>
    </submittedName>
</protein>
<dbReference type="AlphaFoldDB" id="A0A918X5L6"/>
<evidence type="ECO:0000313" key="2">
    <source>
        <dbReference type="Proteomes" id="UP000638353"/>
    </source>
</evidence>
<name>A0A918X5L6_9ACTN</name>
<dbReference type="EMBL" id="BMVC01000020">
    <property type="protein sequence ID" value="GHD13940.1"/>
    <property type="molecule type" value="Genomic_DNA"/>
</dbReference>
<comment type="caution">
    <text evidence="1">The sequence shown here is derived from an EMBL/GenBank/DDBJ whole genome shotgun (WGS) entry which is preliminary data.</text>
</comment>
<organism evidence="1 2">
    <name type="scientific">Streptomyces finlayi</name>
    <dbReference type="NCBI Taxonomy" id="67296"/>
    <lineage>
        <taxon>Bacteria</taxon>
        <taxon>Bacillati</taxon>
        <taxon>Actinomycetota</taxon>
        <taxon>Actinomycetes</taxon>
        <taxon>Kitasatosporales</taxon>
        <taxon>Streptomycetaceae</taxon>
        <taxon>Streptomyces</taxon>
    </lineage>
</organism>